<reference evidence="3 4" key="1">
    <citation type="submission" date="2020-02" db="EMBL/GenBank/DDBJ databases">
        <authorList>
            <person name="Li X.-J."/>
            <person name="Han X.-M."/>
        </authorList>
    </citation>
    <scope>NUCLEOTIDE SEQUENCE [LARGE SCALE GENOMIC DNA]</scope>
    <source>
        <strain evidence="3 4">CCTCC AB 2017055</strain>
    </source>
</reference>
<comment type="caution">
    <text evidence="3">The sequence shown here is derived from an EMBL/GenBank/DDBJ whole genome shotgun (WGS) entry which is preliminary data.</text>
</comment>
<name>A0A6L9SJD1_9ACTN</name>
<evidence type="ECO:0000313" key="3">
    <source>
        <dbReference type="EMBL" id="NEE04401.1"/>
    </source>
</evidence>
<gene>
    <name evidence="3" type="ORF">G1H10_29950</name>
</gene>
<evidence type="ECO:0000256" key="1">
    <source>
        <dbReference type="ARBA" id="ARBA00004193"/>
    </source>
</evidence>
<comment type="subcellular location">
    <subcellularLocation>
        <location evidence="1">Cell membrane</location>
        <topology evidence="1">Lipid-anchor</topology>
    </subcellularLocation>
</comment>
<dbReference type="Proteomes" id="UP000475214">
    <property type="component" value="Unassembled WGS sequence"/>
</dbReference>
<dbReference type="PROSITE" id="PS01040">
    <property type="entry name" value="SBP_BACTERIAL_5"/>
    <property type="match status" value="1"/>
</dbReference>
<dbReference type="PROSITE" id="PS51257">
    <property type="entry name" value="PROKAR_LIPOPROTEIN"/>
    <property type="match status" value="1"/>
</dbReference>
<dbReference type="Pfam" id="PF00496">
    <property type="entry name" value="SBP_bac_5"/>
    <property type="match status" value="1"/>
</dbReference>
<feature type="domain" description="Solute-binding protein family 5" evidence="2">
    <location>
        <begin position="122"/>
        <end position="533"/>
    </location>
</feature>
<protein>
    <submittedName>
        <fullName evidence="3">ABC transporter substrate-binding protein</fullName>
    </submittedName>
</protein>
<accession>A0A6L9SJD1</accession>
<proteinExistence type="predicted"/>
<dbReference type="InterPro" id="IPR000914">
    <property type="entry name" value="SBP_5_dom"/>
</dbReference>
<dbReference type="Gene3D" id="3.10.105.10">
    <property type="entry name" value="Dipeptide-binding Protein, Domain 3"/>
    <property type="match status" value="1"/>
</dbReference>
<sequence>MTGRHGLTRRRLLASGIGLGAVAATPVLFGCSSREPIEPDAAKGSEAPGLAERVDAGELPPVGQRLPTQPLVVEPVDRVGAYGGIWRSVIGRTEYSYLYAMLGYENLVSWTPGWSGAVGTSEITPNVAESYEISDDGTEFTFRLREGMKWSDGEPFTAGDVQFAVEDVMFDTELFPSPGKSVLSRGNPIEFRPIDELSFTLVTAQPDGLFLHLLAHPLGQVYTKFPRHYLERFHPRYNPDAKQLAADEGFENWVDYFEKLSGLVWFTGQNADIPTLWPWHFVTTLDSRQVKLERNPYYWKVDPDGSQLPYIDEVTYDVLDDAEAMLSKALNGEVSMEAGPDTRFTNPANKPLLAKEREEHDFDFVEVTETRMNIMCVYLNLTHKDPAKREMFNNLDFRIGLSHAINRQDIIDATMQRQGEPYQAAPLPDSAFYDEEFATQYLEYDVDLANDHLDAAYPDKNADGVRLGPDGEPISFVVEFVPDMRPEWAEQLEMIRRFWREVGVDVAVRDMDDVLFAERKDNNEHDACVWHGDGGLDVLQQPKNYVVQDAGSYYAVPWGMWNSTGGAEGEEPPENTLRQLQLLKDISASTDPAEQQRLATEMLTIAKEQFHVIGIARETAKYFIAKNDFRNVPQRMIQGWTYPTPGPTRPEQYYIG</sequence>
<evidence type="ECO:0000313" key="4">
    <source>
        <dbReference type="Proteomes" id="UP000475214"/>
    </source>
</evidence>
<dbReference type="RefSeq" id="WP_163744895.1">
    <property type="nucleotide sequence ID" value="NZ_JAAGOA010000033.1"/>
</dbReference>
<evidence type="ECO:0000259" key="2">
    <source>
        <dbReference type="Pfam" id="PF00496"/>
    </source>
</evidence>
<organism evidence="3 4">
    <name type="scientific">Phytoactinopolyspora halotolerans</name>
    <dbReference type="NCBI Taxonomy" id="1981512"/>
    <lineage>
        <taxon>Bacteria</taxon>
        <taxon>Bacillati</taxon>
        <taxon>Actinomycetota</taxon>
        <taxon>Actinomycetes</taxon>
        <taxon>Jiangellales</taxon>
        <taxon>Jiangellaceae</taxon>
        <taxon>Phytoactinopolyspora</taxon>
    </lineage>
</organism>
<dbReference type="InterPro" id="IPR039424">
    <property type="entry name" value="SBP_5"/>
</dbReference>
<dbReference type="CDD" id="cd08500">
    <property type="entry name" value="PBP2_NikA_DppA_OppA_like_4"/>
    <property type="match status" value="1"/>
</dbReference>
<dbReference type="InterPro" id="IPR023765">
    <property type="entry name" value="SBP_5_CS"/>
</dbReference>
<dbReference type="GO" id="GO:1904680">
    <property type="term" value="F:peptide transmembrane transporter activity"/>
    <property type="evidence" value="ECO:0007669"/>
    <property type="project" value="TreeGrafter"/>
</dbReference>
<dbReference type="GO" id="GO:0005886">
    <property type="term" value="C:plasma membrane"/>
    <property type="evidence" value="ECO:0007669"/>
    <property type="project" value="UniProtKB-SubCell"/>
</dbReference>
<dbReference type="SUPFAM" id="SSF53850">
    <property type="entry name" value="Periplasmic binding protein-like II"/>
    <property type="match status" value="1"/>
</dbReference>
<dbReference type="PANTHER" id="PTHR30290">
    <property type="entry name" value="PERIPLASMIC BINDING COMPONENT OF ABC TRANSPORTER"/>
    <property type="match status" value="1"/>
</dbReference>
<dbReference type="AlphaFoldDB" id="A0A6L9SJD1"/>
<dbReference type="EMBL" id="JAAGOA010000033">
    <property type="protein sequence ID" value="NEE04401.1"/>
    <property type="molecule type" value="Genomic_DNA"/>
</dbReference>
<dbReference type="GO" id="GO:0015833">
    <property type="term" value="P:peptide transport"/>
    <property type="evidence" value="ECO:0007669"/>
    <property type="project" value="TreeGrafter"/>
</dbReference>
<keyword evidence="4" id="KW-1185">Reference proteome</keyword>
<dbReference type="Gene3D" id="3.40.190.10">
    <property type="entry name" value="Periplasmic binding protein-like II"/>
    <property type="match status" value="1"/>
</dbReference>
<dbReference type="PANTHER" id="PTHR30290:SF62">
    <property type="entry name" value="OLIGOPEPTIDE ABC TRANSPORTER, PERIPLASMIC OLIGOPEPTIDE-BINDING PROTEIN"/>
    <property type="match status" value="1"/>
</dbReference>